<dbReference type="InterPro" id="IPR050765">
    <property type="entry name" value="Riboflavin_Biosynth_HTPR"/>
</dbReference>
<dbReference type="InterPro" id="IPR011549">
    <property type="entry name" value="RibD_C"/>
</dbReference>
<evidence type="ECO:0000259" key="15">
    <source>
        <dbReference type="PROSITE" id="PS51747"/>
    </source>
</evidence>
<dbReference type="InterPro" id="IPR024072">
    <property type="entry name" value="DHFR-like_dom_sf"/>
</dbReference>
<comment type="function">
    <text evidence="1 14">Converts 2,5-diamino-6-(ribosylamino)-4(3h)-pyrimidinone 5'-phosphate into 5-amino-6-(ribosylamino)-2,4(1h,3h)-pyrimidinedione 5'-phosphate.</text>
</comment>
<dbReference type="InterPro" id="IPR016192">
    <property type="entry name" value="APOBEC/CMP_deaminase_Zn-bd"/>
</dbReference>
<evidence type="ECO:0000256" key="5">
    <source>
        <dbReference type="ARBA" id="ARBA00007417"/>
    </source>
</evidence>
<sequence>MNIDNYYMSLAIQEAKKYLGYVNPNPPVGAVIVKNNEVLAIGAHQYFGGNHAEVNAINQLTSEQLQDATIYVTLEPCCHYGKTPPCVNAILNSKIRRVVIGTLDVNPVVASKSCQLLKEHGIEVTVGVLETECKELIKVFAHFMKYKTPYITYKYAMTLDGKVAADSGDSKWISNTQSRQLCHLFRSQNMGIMVGIGTTLKDNPLLTSRNGHKTPIRIICDSHLRIRLDSQIVQTAREYRTIIAYWDNNLTKIQQLQSYGCELLFVGKNENNELDLKDLLVKLGQLSIDSVYIEGGPTIATDFLKQRLVNSIQTFVCPKIIGGNENFSPVKNLNFSRMCDALKLVNVRSQMLGEDIFIESEVVY</sequence>
<evidence type="ECO:0000256" key="14">
    <source>
        <dbReference type="PIRNR" id="PIRNR006769"/>
    </source>
</evidence>
<comment type="catalytic activity">
    <reaction evidence="13 14">
        <text>2,5-diamino-6-hydroxy-4-(5-phosphoribosylamino)-pyrimidine + H2O + H(+) = 5-amino-6-(5-phospho-D-ribosylamino)uracil + NH4(+)</text>
        <dbReference type="Rhea" id="RHEA:21868"/>
        <dbReference type="ChEBI" id="CHEBI:15377"/>
        <dbReference type="ChEBI" id="CHEBI:15378"/>
        <dbReference type="ChEBI" id="CHEBI:28938"/>
        <dbReference type="ChEBI" id="CHEBI:58453"/>
        <dbReference type="ChEBI" id="CHEBI:58614"/>
        <dbReference type="EC" id="3.5.4.26"/>
    </reaction>
</comment>
<dbReference type="EMBL" id="BAABQM010000004">
    <property type="protein sequence ID" value="GAA5414877.1"/>
    <property type="molecule type" value="Genomic_DNA"/>
</dbReference>
<dbReference type="NCBIfam" id="TIGR00227">
    <property type="entry name" value="ribD_Cterm"/>
    <property type="match status" value="1"/>
</dbReference>
<keyword evidence="17" id="KW-1185">Reference proteome</keyword>
<dbReference type="InterPro" id="IPR002734">
    <property type="entry name" value="RibDG_C"/>
</dbReference>
<comment type="pathway">
    <text evidence="2 14">Cofactor biosynthesis; riboflavin biosynthesis; 5-amino-6-(D-ribitylamino)uracil from GTP: step 2/4.</text>
</comment>
<evidence type="ECO:0000256" key="13">
    <source>
        <dbReference type="ARBA" id="ARBA00049886"/>
    </source>
</evidence>
<dbReference type="CDD" id="cd01284">
    <property type="entry name" value="Riboflavin_deaminase-reductase"/>
    <property type="match status" value="1"/>
</dbReference>
<evidence type="ECO:0000256" key="2">
    <source>
        <dbReference type="ARBA" id="ARBA00004882"/>
    </source>
</evidence>
<dbReference type="EC" id="1.1.1.193" evidence="14"/>
<reference evidence="16" key="1">
    <citation type="submission" date="2024-02" db="EMBL/GenBank/DDBJ databases">
        <title>Draft genome sequence of new strains in genus Ureaplasma.</title>
        <authorList>
            <person name="Nakajima Y."/>
            <person name="Segawa T."/>
        </authorList>
    </citation>
    <scope>NUCLEOTIDE SEQUENCE [LARGE SCALE GENOMIC DNA]</scope>
    <source>
        <strain evidence="16">OM1</strain>
    </source>
</reference>
<evidence type="ECO:0000256" key="1">
    <source>
        <dbReference type="ARBA" id="ARBA00002151"/>
    </source>
</evidence>
<dbReference type="InterPro" id="IPR002125">
    <property type="entry name" value="CMP_dCMP_dom"/>
</dbReference>
<keyword evidence="11" id="KW-0511">Multifunctional enzyme</keyword>
<keyword evidence="9 14" id="KW-0521">NADP</keyword>
<dbReference type="InterPro" id="IPR004794">
    <property type="entry name" value="Eubact_RibD"/>
</dbReference>
<keyword evidence="10 14" id="KW-0560">Oxidoreductase</keyword>
<dbReference type="Proteomes" id="UP001449582">
    <property type="component" value="Unassembled WGS sequence"/>
</dbReference>
<dbReference type="EC" id="3.5.4.26" evidence="14"/>
<dbReference type="PANTHER" id="PTHR38011:SF7">
    <property type="entry name" value="2,5-DIAMINO-6-RIBOSYLAMINO-4(3H)-PYRIMIDINONE 5'-PHOSPHATE REDUCTASE"/>
    <property type="match status" value="1"/>
</dbReference>
<evidence type="ECO:0000256" key="9">
    <source>
        <dbReference type="ARBA" id="ARBA00022857"/>
    </source>
</evidence>
<keyword evidence="6 14" id="KW-0686">Riboflavin biosynthesis</keyword>
<evidence type="ECO:0000313" key="17">
    <source>
        <dbReference type="Proteomes" id="UP001449582"/>
    </source>
</evidence>
<organism evidence="16 17">
    <name type="scientific">Ureaplasma ceti</name>
    <dbReference type="NCBI Taxonomy" id="3119530"/>
    <lineage>
        <taxon>Bacteria</taxon>
        <taxon>Bacillati</taxon>
        <taxon>Mycoplasmatota</taxon>
        <taxon>Mycoplasmoidales</taxon>
        <taxon>Mycoplasmoidaceae</taxon>
        <taxon>Ureaplasma</taxon>
    </lineage>
</organism>
<comment type="catalytic activity">
    <reaction evidence="12 14">
        <text>5-amino-6-(5-phospho-D-ribitylamino)uracil + NADP(+) = 5-amino-6-(5-phospho-D-ribosylamino)uracil + NADPH + H(+)</text>
        <dbReference type="Rhea" id="RHEA:17845"/>
        <dbReference type="ChEBI" id="CHEBI:15378"/>
        <dbReference type="ChEBI" id="CHEBI:57783"/>
        <dbReference type="ChEBI" id="CHEBI:58349"/>
        <dbReference type="ChEBI" id="CHEBI:58421"/>
        <dbReference type="ChEBI" id="CHEBI:58453"/>
        <dbReference type="EC" id="1.1.1.193"/>
    </reaction>
</comment>
<dbReference type="Pfam" id="PF01872">
    <property type="entry name" value="RibD_C"/>
    <property type="match status" value="1"/>
</dbReference>
<proteinExistence type="inferred from homology"/>
<dbReference type="PIRSF" id="PIRSF006769">
    <property type="entry name" value="RibD"/>
    <property type="match status" value="1"/>
</dbReference>
<dbReference type="NCBIfam" id="TIGR00326">
    <property type="entry name" value="eubact_ribD"/>
    <property type="match status" value="1"/>
</dbReference>
<comment type="cofactor">
    <cofactor evidence="14">
        <name>Zn(2+)</name>
        <dbReference type="ChEBI" id="CHEBI:29105"/>
    </cofactor>
    <text evidence="14">Binds 1 zinc ion.</text>
</comment>
<dbReference type="Pfam" id="PF00383">
    <property type="entry name" value="dCMP_cyt_deam_1"/>
    <property type="match status" value="1"/>
</dbReference>
<keyword evidence="8 14" id="KW-0862">Zinc</keyword>
<dbReference type="PANTHER" id="PTHR38011">
    <property type="entry name" value="DIHYDROFOLATE REDUCTASE FAMILY PROTEIN (AFU_ORTHOLOGUE AFUA_8G06820)"/>
    <property type="match status" value="1"/>
</dbReference>
<name>A0ABP9U7E4_9BACT</name>
<dbReference type="PROSITE" id="PS00903">
    <property type="entry name" value="CYT_DCMP_DEAMINASES_1"/>
    <property type="match status" value="1"/>
</dbReference>
<dbReference type="Gene3D" id="3.40.430.10">
    <property type="entry name" value="Dihydrofolate Reductase, subunit A"/>
    <property type="match status" value="1"/>
</dbReference>
<evidence type="ECO:0000256" key="6">
    <source>
        <dbReference type="ARBA" id="ARBA00022619"/>
    </source>
</evidence>
<feature type="domain" description="CMP/dCMP-type deaminase" evidence="15">
    <location>
        <begin position="2"/>
        <end position="125"/>
    </location>
</feature>
<dbReference type="PROSITE" id="PS51747">
    <property type="entry name" value="CYT_DCMP_DEAMINASES_2"/>
    <property type="match status" value="1"/>
</dbReference>
<dbReference type="RefSeq" id="WP_353290038.1">
    <property type="nucleotide sequence ID" value="NZ_BAABQM010000004.1"/>
</dbReference>
<accession>A0ABP9U7E4</accession>
<keyword evidence="14" id="KW-0378">Hydrolase</keyword>
<comment type="similarity">
    <text evidence="4 14">In the N-terminal section; belongs to the cytidine and deoxycytidylate deaminase family.</text>
</comment>
<evidence type="ECO:0000256" key="3">
    <source>
        <dbReference type="ARBA" id="ARBA00004910"/>
    </source>
</evidence>
<evidence type="ECO:0000256" key="11">
    <source>
        <dbReference type="ARBA" id="ARBA00023268"/>
    </source>
</evidence>
<evidence type="ECO:0000256" key="12">
    <source>
        <dbReference type="ARBA" id="ARBA00049861"/>
    </source>
</evidence>
<evidence type="ECO:0000256" key="10">
    <source>
        <dbReference type="ARBA" id="ARBA00023002"/>
    </source>
</evidence>
<dbReference type="InterPro" id="IPR016193">
    <property type="entry name" value="Cytidine_deaminase-like"/>
</dbReference>
<keyword evidence="7 14" id="KW-0479">Metal-binding</keyword>
<comment type="similarity">
    <text evidence="5 14">In the C-terminal section; belongs to the HTP reductase family.</text>
</comment>
<evidence type="ECO:0000256" key="7">
    <source>
        <dbReference type="ARBA" id="ARBA00022723"/>
    </source>
</evidence>
<evidence type="ECO:0000256" key="8">
    <source>
        <dbReference type="ARBA" id="ARBA00022833"/>
    </source>
</evidence>
<protein>
    <recommendedName>
        <fullName evidence="14">Riboflavin biosynthesis protein RibD</fullName>
    </recommendedName>
    <domain>
        <recommendedName>
            <fullName evidence="14">Diaminohydroxyphosphoribosylaminopyrimidine deaminase</fullName>
            <shortName evidence="14">DRAP deaminase</shortName>
            <ecNumber evidence="14">3.5.4.26</ecNumber>
        </recommendedName>
        <alternativeName>
            <fullName evidence="14">Riboflavin-specific deaminase</fullName>
        </alternativeName>
    </domain>
    <domain>
        <recommendedName>
            <fullName evidence="14">5-amino-6-(5-phosphoribosylamino)uracil reductase</fullName>
            <ecNumber evidence="14">1.1.1.193</ecNumber>
        </recommendedName>
        <alternativeName>
            <fullName evidence="14">HTP reductase</fullName>
        </alternativeName>
    </domain>
</protein>
<dbReference type="SUPFAM" id="SSF53927">
    <property type="entry name" value="Cytidine deaminase-like"/>
    <property type="match status" value="1"/>
</dbReference>
<evidence type="ECO:0000313" key="16">
    <source>
        <dbReference type="EMBL" id="GAA5414877.1"/>
    </source>
</evidence>
<evidence type="ECO:0000256" key="4">
    <source>
        <dbReference type="ARBA" id="ARBA00005259"/>
    </source>
</evidence>
<comment type="pathway">
    <text evidence="3 14">Cofactor biosynthesis; riboflavin biosynthesis; 5-amino-6-(D-ribitylamino)uracil from GTP: step 3/4.</text>
</comment>
<gene>
    <name evidence="16" type="primary">ribD</name>
    <name evidence="16" type="ORF">UREOM_5880</name>
</gene>
<dbReference type="Gene3D" id="3.40.140.10">
    <property type="entry name" value="Cytidine Deaminase, domain 2"/>
    <property type="match status" value="1"/>
</dbReference>
<comment type="caution">
    <text evidence="16">The sequence shown here is derived from an EMBL/GenBank/DDBJ whole genome shotgun (WGS) entry which is preliminary data.</text>
</comment>
<dbReference type="SUPFAM" id="SSF53597">
    <property type="entry name" value="Dihydrofolate reductase-like"/>
    <property type="match status" value="1"/>
</dbReference>